<evidence type="ECO:0000313" key="10">
    <source>
        <dbReference type="Proteomes" id="UP000481153"/>
    </source>
</evidence>
<protein>
    <recommendedName>
        <fullName evidence="11">Cytochrome P450</fullName>
    </recommendedName>
</protein>
<name>A0A6G0XQB1_9STRA</name>
<keyword evidence="3 7" id="KW-0479">Metal-binding</keyword>
<keyword evidence="4 8" id="KW-0560">Oxidoreductase</keyword>
<evidence type="ECO:0000313" key="9">
    <source>
        <dbReference type="EMBL" id="KAF0742638.1"/>
    </source>
</evidence>
<gene>
    <name evidence="9" type="ORF">Ae201684_002341</name>
</gene>
<evidence type="ECO:0000256" key="3">
    <source>
        <dbReference type="ARBA" id="ARBA00022723"/>
    </source>
</evidence>
<dbReference type="InterPro" id="IPR001128">
    <property type="entry name" value="Cyt_P450"/>
</dbReference>
<keyword evidence="5 7" id="KW-0408">Iron</keyword>
<evidence type="ECO:0008006" key="11">
    <source>
        <dbReference type="Google" id="ProtNLM"/>
    </source>
</evidence>
<dbReference type="PANTHER" id="PTHR24291">
    <property type="entry name" value="CYTOCHROME P450 FAMILY 4"/>
    <property type="match status" value="1"/>
</dbReference>
<keyword evidence="6 8" id="KW-0503">Monooxygenase</keyword>
<evidence type="ECO:0000256" key="8">
    <source>
        <dbReference type="RuleBase" id="RU000461"/>
    </source>
</evidence>
<evidence type="ECO:0000256" key="2">
    <source>
        <dbReference type="ARBA" id="ARBA00022617"/>
    </source>
</evidence>
<dbReference type="PRINTS" id="PR00385">
    <property type="entry name" value="P450"/>
</dbReference>
<dbReference type="AlphaFoldDB" id="A0A6G0XQB1"/>
<comment type="caution">
    <text evidence="9">The sequence shown here is derived from an EMBL/GenBank/DDBJ whole genome shotgun (WGS) entry which is preliminary data.</text>
</comment>
<evidence type="ECO:0000256" key="6">
    <source>
        <dbReference type="ARBA" id="ARBA00023033"/>
    </source>
</evidence>
<evidence type="ECO:0000256" key="5">
    <source>
        <dbReference type="ARBA" id="ARBA00023004"/>
    </source>
</evidence>
<dbReference type="SUPFAM" id="SSF48264">
    <property type="entry name" value="Cytochrome P450"/>
    <property type="match status" value="1"/>
</dbReference>
<keyword evidence="2 7" id="KW-0349">Heme</keyword>
<dbReference type="Proteomes" id="UP000481153">
    <property type="component" value="Unassembled WGS sequence"/>
</dbReference>
<dbReference type="PANTHER" id="PTHR24291:SF50">
    <property type="entry name" value="BIFUNCTIONAL ALBAFLAVENONE MONOOXYGENASE_TERPENE SYNTHASE"/>
    <property type="match status" value="1"/>
</dbReference>
<dbReference type="InterPro" id="IPR002401">
    <property type="entry name" value="Cyt_P450_E_grp-I"/>
</dbReference>
<organism evidence="9 10">
    <name type="scientific">Aphanomyces euteiches</name>
    <dbReference type="NCBI Taxonomy" id="100861"/>
    <lineage>
        <taxon>Eukaryota</taxon>
        <taxon>Sar</taxon>
        <taxon>Stramenopiles</taxon>
        <taxon>Oomycota</taxon>
        <taxon>Saprolegniomycetes</taxon>
        <taxon>Saprolegniales</taxon>
        <taxon>Verrucalvaceae</taxon>
        <taxon>Aphanomyces</taxon>
    </lineage>
</organism>
<dbReference type="InterPro" id="IPR017972">
    <property type="entry name" value="Cyt_P450_CS"/>
</dbReference>
<reference evidence="9 10" key="1">
    <citation type="submission" date="2019-07" db="EMBL/GenBank/DDBJ databases">
        <title>Genomics analysis of Aphanomyces spp. identifies a new class of oomycete effector associated with host adaptation.</title>
        <authorList>
            <person name="Gaulin E."/>
        </authorList>
    </citation>
    <scope>NUCLEOTIDE SEQUENCE [LARGE SCALE GENOMIC DNA]</scope>
    <source>
        <strain evidence="9 10">ATCC 201684</strain>
    </source>
</reference>
<dbReference type="InterPro" id="IPR050196">
    <property type="entry name" value="Cytochrome_P450_Monoox"/>
</dbReference>
<comment type="cofactor">
    <cofactor evidence="7">
        <name>heme</name>
        <dbReference type="ChEBI" id="CHEBI:30413"/>
    </cofactor>
</comment>
<dbReference type="EMBL" id="VJMJ01000025">
    <property type="protein sequence ID" value="KAF0742638.1"/>
    <property type="molecule type" value="Genomic_DNA"/>
</dbReference>
<evidence type="ECO:0000256" key="7">
    <source>
        <dbReference type="PIRSR" id="PIRSR602401-1"/>
    </source>
</evidence>
<accession>A0A6G0XQB1</accession>
<dbReference type="GO" id="GO:0016705">
    <property type="term" value="F:oxidoreductase activity, acting on paired donors, with incorporation or reduction of molecular oxygen"/>
    <property type="evidence" value="ECO:0007669"/>
    <property type="project" value="InterPro"/>
</dbReference>
<keyword evidence="10" id="KW-1185">Reference proteome</keyword>
<dbReference type="GO" id="GO:0020037">
    <property type="term" value="F:heme binding"/>
    <property type="evidence" value="ECO:0007669"/>
    <property type="project" value="InterPro"/>
</dbReference>
<dbReference type="PROSITE" id="PS00086">
    <property type="entry name" value="CYTOCHROME_P450"/>
    <property type="match status" value="1"/>
</dbReference>
<sequence>MAGSLDLHHVDAFVGTKSLLQLMGSEWKVHRKLISKAFSWQNLVVMVPSMTSIADDFASVLLKSNAESIDVAPLLKLLTLDIIGATAFGSSFNAIHDAKNPIMEGFTLLLEDFNHRMIEAPFHPGSKFYWLPTKANKLHRATTQSMRQLIDDLVASRMKSTSNETYHDLLQFMIAAAHEENSGVTAQSFADNLLTFLFAGFDTTSISLSYALYLMASHPDVQEKALAENLFITESLRLFPPALVTSRTLEDEVTIGKHRIPRGTTVMLPIYWIHRYDANWGSDADRFRPERHLEDSDDINLSAKDKGFRMLAFSGGPRNCVGMRYAMLETVVVLAVLLQRCVFSVAKDAPPVRPVVSGLVQKPEHGVWLNIQPRKA</sequence>
<dbReference type="Gene3D" id="1.10.630.10">
    <property type="entry name" value="Cytochrome P450"/>
    <property type="match status" value="1"/>
</dbReference>
<dbReference type="Pfam" id="PF00067">
    <property type="entry name" value="p450"/>
    <property type="match status" value="2"/>
</dbReference>
<proteinExistence type="inferred from homology"/>
<dbReference type="GO" id="GO:0004497">
    <property type="term" value="F:monooxygenase activity"/>
    <property type="evidence" value="ECO:0007669"/>
    <property type="project" value="UniProtKB-KW"/>
</dbReference>
<comment type="similarity">
    <text evidence="1 8">Belongs to the cytochrome P450 family.</text>
</comment>
<dbReference type="GO" id="GO:0005506">
    <property type="term" value="F:iron ion binding"/>
    <property type="evidence" value="ECO:0007669"/>
    <property type="project" value="InterPro"/>
</dbReference>
<feature type="binding site" description="axial binding residue" evidence="7">
    <location>
        <position position="320"/>
    </location>
    <ligand>
        <name>heme</name>
        <dbReference type="ChEBI" id="CHEBI:30413"/>
    </ligand>
    <ligandPart>
        <name>Fe</name>
        <dbReference type="ChEBI" id="CHEBI:18248"/>
    </ligandPart>
</feature>
<evidence type="ECO:0000256" key="4">
    <source>
        <dbReference type="ARBA" id="ARBA00023002"/>
    </source>
</evidence>
<evidence type="ECO:0000256" key="1">
    <source>
        <dbReference type="ARBA" id="ARBA00010617"/>
    </source>
</evidence>
<dbReference type="VEuPathDB" id="FungiDB:AeMF1_002920"/>
<dbReference type="InterPro" id="IPR036396">
    <property type="entry name" value="Cyt_P450_sf"/>
</dbReference>
<dbReference type="PRINTS" id="PR00463">
    <property type="entry name" value="EP450I"/>
</dbReference>